<gene>
    <name evidence="1" type="ORF">UFOPK4049_00519</name>
</gene>
<proteinExistence type="predicted"/>
<sequence length="77" mass="8633">MDGYHLSNKVLKELDRSNRKGAPDTFDVDGYVALLHRIKNSPDESIYFPIFDRAIEESIAAEGVVKPEVKLVITEGN</sequence>
<dbReference type="Gene3D" id="3.40.50.300">
    <property type="entry name" value="P-loop containing nucleotide triphosphate hydrolases"/>
    <property type="match status" value="2"/>
</dbReference>
<name>A0A6J7PB97_9ZZZZ</name>
<evidence type="ECO:0000313" key="1">
    <source>
        <dbReference type="EMBL" id="CAB5002348.1"/>
    </source>
</evidence>
<protein>
    <submittedName>
        <fullName evidence="1">Unannotated protein</fullName>
    </submittedName>
</protein>
<organism evidence="1">
    <name type="scientific">freshwater metagenome</name>
    <dbReference type="NCBI Taxonomy" id="449393"/>
    <lineage>
        <taxon>unclassified sequences</taxon>
        <taxon>metagenomes</taxon>
        <taxon>ecological metagenomes</taxon>
    </lineage>
</organism>
<reference evidence="1" key="1">
    <citation type="submission" date="2020-05" db="EMBL/GenBank/DDBJ databases">
        <authorList>
            <person name="Chiriac C."/>
            <person name="Salcher M."/>
            <person name="Ghai R."/>
            <person name="Kavagutti S V."/>
        </authorList>
    </citation>
    <scope>NUCLEOTIDE SEQUENCE</scope>
</reference>
<dbReference type="AlphaFoldDB" id="A0A6J7PB97"/>
<dbReference type="InterPro" id="IPR027417">
    <property type="entry name" value="P-loop_NTPase"/>
</dbReference>
<dbReference type="SUPFAM" id="SSF52540">
    <property type="entry name" value="P-loop containing nucleoside triphosphate hydrolases"/>
    <property type="match status" value="1"/>
</dbReference>
<accession>A0A6J7PB97</accession>
<dbReference type="EMBL" id="CAFBPB010000051">
    <property type="protein sequence ID" value="CAB5002348.1"/>
    <property type="molecule type" value="Genomic_DNA"/>
</dbReference>